<feature type="coiled-coil region" evidence="2">
    <location>
        <begin position="325"/>
        <end position="532"/>
    </location>
</feature>
<dbReference type="GO" id="GO:0005930">
    <property type="term" value="C:axoneme"/>
    <property type="evidence" value="ECO:0007669"/>
    <property type="project" value="InterPro"/>
</dbReference>
<dbReference type="GO" id="GO:0060285">
    <property type="term" value="P:cilium-dependent cell motility"/>
    <property type="evidence" value="ECO:0007669"/>
    <property type="project" value="TreeGrafter"/>
</dbReference>
<organism evidence="4 5">
    <name type="scientific">Ceratopteris richardii</name>
    <name type="common">Triangle waterfern</name>
    <dbReference type="NCBI Taxonomy" id="49495"/>
    <lineage>
        <taxon>Eukaryota</taxon>
        <taxon>Viridiplantae</taxon>
        <taxon>Streptophyta</taxon>
        <taxon>Embryophyta</taxon>
        <taxon>Tracheophyta</taxon>
        <taxon>Polypodiopsida</taxon>
        <taxon>Polypodiidae</taxon>
        <taxon>Polypodiales</taxon>
        <taxon>Pteridineae</taxon>
        <taxon>Pteridaceae</taxon>
        <taxon>Parkerioideae</taxon>
        <taxon>Ceratopteris</taxon>
    </lineage>
</organism>
<keyword evidence="5" id="KW-1185">Reference proteome</keyword>
<feature type="coiled-coil region" evidence="2">
    <location>
        <begin position="248"/>
        <end position="296"/>
    </location>
</feature>
<dbReference type="OrthoDB" id="10259720at2759"/>
<proteinExistence type="predicted"/>
<dbReference type="Proteomes" id="UP000825935">
    <property type="component" value="Chromosome 14"/>
</dbReference>
<dbReference type="PANTHER" id="PTHR18962">
    <property type="entry name" value="COILED-COIL DOMAIN-CONTAINING PROTEIN 39"/>
    <property type="match status" value="1"/>
</dbReference>
<dbReference type="GO" id="GO:0003341">
    <property type="term" value="P:cilium movement"/>
    <property type="evidence" value="ECO:0007669"/>
    <property type="project" value="InterPro"/>
</dbReference>
<comment type="caution">
    <text evidence="4">The sequence shown here is derived from an EMBL/GenBank/DDBJ whole genome shotgun (WGS) entry which is preliminary data.</text>
</comment>
<dbReference type="Pfam" id="PF24161">
    <property type="entry name" value="CCDC39"/>
    <property type="match status" value="1"/>
</dbReference>
<evidence type="ECO:0000313" key="5">
    <source>
        <dbReference type="Proteomes" id="UP000825935"/>
    </source>
</evidence>
<feature type="region of interest" description="Disordered" evidence="3">
    <location>
        <begin position="873"/>
        <end position="906"/>
    </location>
</feature>
<evidence type="ECO:0000256" key="2">
    <source>
        <dbReference type="SAM" id="Coils"/>
    </source>
</evidence>
<reference evidence="4" key="1">
    <citation type="submission" date="2021-08" db="EMBL/GenBank/DDBJ databases">
        <title>WGS assembly of Ceratopteris richardii.</title>
        <authorList>
            <person name="Marchant D.B."/>
            <person name="Chen G."/>
            <person name="Jenkins J."/>
            <person name="Shu S."/>
            <person name="Leebens-Mack J."/>
            <person name="Grimwood J."/>
            <person name="Schmutz J."/>
            <person name="Soltis P."/>
            <person name="Soltis D."/>
            <person name="Chen Z.-H."/>
        </authorList>
    </citation>
    <scope>NUCLEOTIDE SEQUENCE</scope>
    <source>
        <strain evidence="4">Whitten #5841</strain>
        <tissue evidence="4">Leaf</tissue>
    </source>
</reference>
<evidence type="ECO:0008006" key="6">
    <source>
        <dbReference type="Google" id="ProtNLM"/>
    </source>
</evidence>
<dbReference type="AlphaFoldDB" id="A0A8T2T9N2"/>
<dbReference type="OMA" id="NSKNCDE"/>
<evidence type="ECO:0000256" key="3">
    <source>
        <dbReference type="SAM" id="MobiDB-lite"/>
    </source>
</evidence>
<keyword evidence="1 2" id="KW-0175">Coiled coil</keyword>
<evidence type="ECO:0000256" key="1">
    <source>
        <dbReference type="ARBA" id="ARBA00023054"/>
    </source>
</evidence>
<dbReference type="EMBL" id="CM035419">
    <property type="protein sequence ID" value="KAH7415659.1"/>
    <property type="molecule type" value="Genomic_DNA"/>
</dbReference>
<dbReference type="InterPro" id="IPR033290">
    <property type="entry name" value="CCDC39"/>
</dbReference>
<accession>A0A8T2T9N2</accession>
<protein>
    <recommendedName>
        <fullName evidence="6">Coiled-coil domain-containing protein 39</fullName>
    </recommendedName>
</protein>
<sequence length="919" mass="105862">MAEVAVQLADQPPSFLPHFANDEVRALNDLVVQAQKELRDVDEAVEEQEERTVIMEQHMRRLEQEILQTQCRSDAKRREIATEEHLKKLAEMEVARIQRDLVRLQKESEETASSIRSLNSSILKANEKMEKFRLLMQWNKEELEQWAKAAEQKDEDDFALQMYSKSDNAKVKELYLEAERVSSEVCALQQALEAEVTSTQSTQIELDKTAEVFRTLHNERKELIKLWEESIETIHKRDESIHKAAEEFAKNKIQMRDEKRQLDDLAEKLAKEIQLISELKKQVMNKEEEAVKAQEMFLKEEASTKEAEEELVLMRRSLELAVAHLASLCVQKLQAEEDLKNKKEKVKEVSKKLEDTKHKVEEELVLLDTLDKKRKELERILTDEEAKLKAAKKEVNLVKERHFEASENLSAMCDKEKDTVHEIKGANAQSAALSNQIRQMEEKVLRLDELLYSTEFQIQCLERKVARASGERSDIEAKEAKTRLTELEKELQVKKSEQALVLSQIKKAEEDSRAAKRKNEELVKKVSDSNEKNSELTLASETGLQAIKGMVKQKEEKLLARDLLQMEVNRLQGVLNLKTDAVFGMEDMKQRLKMNMEERKEELQGRFKNQHKEIKALRQEIHCLSLKKKRLYLQCEKLQAKYETLLRRTKFEPGDKRSPQLLIANASKEQESMQQEGYNLEQQVQEVKEEIRALEGAVDDVKEANELLRHSYRSPKMKELADEQLQLKIELEKALESLHDRQKLEQSLLEEIAGLESSLQNLQNESRTVMEYLKTLEEQVDVAFKEAEEQNQKYKRAKAQLSKMTKEIKNTHGEAAENINKEMQLAEFVETANDALYKLKALAGEFPEYQQIIEHGIAQSGITVPYAASSVRSGRSSVSSMSSRTSSASRLARRALSSSGSVRSSKSGSVVNLEFNVES</sequence>
<dbReference type="PANTHER" id="PTHR18962:SF0">
    <property type="entry name" value="COILED-COIL DOMAIN-CONTAINING PROTEIN 39"/>
    <property type="match status" value="1"/>
</dbReference>
<name>A0A8T2T9N2_CERRI</name>
<gene>
    <name evidence="4" type="ORF">KP509_14G055900</name>
</gene>
<dbReference type="GO" id="GO:0036159">
    <property type="term" value="P:inner dynein arm assembly"/>
    <property type="evidence" value="ECO:0007669"/>
    <property type="project" value="InterPro"/>
</dbReference>
<feature type="coiled-coil region" evidence="2">
    <location>
        <begin position="24"/>
        <end position="107"/>
    </location>
</feature>
<feature type="coiled-coil region" evidence="2">
    <location>
        <begin position="593"/>
        <end position="814"/>
    </location>
</feature>
<evidence type="ECO:0000313" key="4">
    <source>
        <dbReference type="EMBL" id="KAH7415659.1"/>
    </source>
</evidence>